<dbReference type="EMBL" id="LRPC01000031">
    <property type="protein sequence ID" value="KYG71830.1"/>
    <property type="molecule type" value="Genomic_DNA"/>
</dbReference>
<evidence type="ECO:0000313" key="5">
    <source>
        <dbReference type="EMBL" id="KYG71830.1"/>
    </source>
</evidence>
<dbReference type="PANTHER" id="PTHR43179:SF12">
    <property type="entry name" value="GALACTOFURANOSYLTRANSFERASE GLFT2"/>
    <property type="match status" value="1"/>
</dbReference>
<dbReference type="AlphaFoldDB" id="A0A150WZB8"/>
<keyword evidence="2" id="KW-0328">Glycosyltransferase</keyword>
<name>A0A150WZB8_9BACT</name>
<dbReference type="STRING" id="333140.AWW68_17595"/>
<dbReference type="OrthoDB" id="9771846at2"/>
<dbReference type="SUPFAM" id="SSF53448">
    <property type="entry name" value="Nucleotide-diphospho-sugar transferases"/>
    <property type="match status" value="1"/>
</dbReference>
<sequence length="333" mass="38009">MEKLSIVLLNFNGRNHLETFLPSVVEYSQPHSIYVVDNGSSDNSVQFVKEHFPTVKLICFDQNYGFCEGYNKALPLIESEYTVLLNTDVEVSSNWTAPLLKLAETDKEIKAIQPKILDYKNKTRFEYAGAAGGFLDLMGYPFCRGRIFETLEEDQNQYPDSRSIFWASGSCLFIHRNTYLELGGLDSDFFAHMEEIDLCWRIWNSGGRVVYCPDSTIFHLGGGTLNKSKPKKTYLNFRNGLSLIIKNESALALLWKLPLRILLDWSALLKFSLQSGPQHGIAILHAHLSTLVNLPKTWKKRIKAPSPGKNIPYYKGFIAWQYFVKGKKTFDQL</sequence>
<dbReference type="RefSeq" id="WP_068224857.1">
    <property type="nucleotide sequence ID" value="NZ_CP139724.1"/>
</dbReference>
<protein>
    <recommendedName>
        <fullName evidence="4">Glycosyltransferase 2-like domain-containing protein</fullName>
    </recommendedName>
</protein>
<dbReference type="InterPro" id="IPR001173">
    <property type="entry name" value="Glyco_trans_2-like"/>
</dbReference>
<dbReference type="Gene3D" id="3.90.550.10">
    <property type="entry name" value="Spore Coat Polysaccharide Biosynthesis Protein SpsA, Chain A"/>
    <property type="match status" value="1"/>
</dbReference>
<feature type="domain" description="Glycosyltransferase 2-like" evidence="4">
    <location>
        <begin position="5"/>
        <end position="109"/>
    </location>
</feature>
<keyword evidence="3" id="KW-0808">Transferase</keyword>
<accession>A0A150WZB8</accession>
<evidence type="ECO:0000313" key="6">
    <source>
        <dbReference type="Proteomes" id="UP000075606"/>
    </source>
</evidence>
<evidence type="ECO:0000256" key="2">
    <source>
        <dbReference type="ARBA" id="ARBA00022676"/>
    </source>
</evidence>
<evidence type="ECO:0000256" key="1">
    <source>
        <dbReference type="ARBA" id="ARBA00006739"/>
    </source>
</evidence>
<keyword evidence="6" id="KW-1185">Reference proteome</keyword>
<evidence type="ECO:0000259" key="4">
    <source>
        <dbReference type="Pfam" id="PF00535"/>
    </source>
</evidence>
<comment type="caution">
    <text evidence="5">The sequence shown here is derived from an EMBL/GenBank/DDBJ whole genome shotgun (WGS) entry which is preliminary data.</text>
</comment>
<dbReference type="Proteomes" id="UP000075606">
    <property type="component" value="Unassembled WGS sequence"/>
</dbReference>
<dbReference type="CDD" id="cd04186">
    <property type="entry name" value="GT_2_like_c"/>
    <property type="match status" value="1"/>
</dbReference>
<proteinExistence type="inferred from homology"/>
<comment type="similarity">
    <text evidence="1">Belongs to the glycosyltransferase 2 family.</text>
</comment>
<gene>
    <name evidence="5" type="ORF">AWW68_17595</name>
</gene>
<dbReference type="GO" id="GO:0016757">
    <property type="term" value="F:glycosyltransferase activity"/>
    <property type="evidence" value="ECO:0007669"/>
    <property type="project" value="UniProtKB-KW"/>
</dbReference>
<dbReference type="PANTHER" id="PTHR43179">
    <property type="entry name" value="RHAMNOSYLTRANSFERASE WBBL"/>
    <property type="match status" value="1"/>
</dbReference>
<dbReference type="Pfam" id="PF00535">
    <property type="entry name" value="Glycos_transf_2"/>
    <property type="match status" value="1"/>
</dbReference>
<reference evidence="5 6" key="1">
    <citation type="submission" date="2016-01" db="EMBL/GenBank/DDBJ databases">
        <title>Genome sequencing of Roseivirga spongicola UST030701-084.</title>
        <authorList>
            <person name="Selvaratnam C."/>
            <person name="Thevarajoo S."/>
            <person name="Goh K.M."/>
            <person name="Ee R."/>
            <person name="Chan K.-G."/>
            <person name="Chong C.S."/>
        </authorList>
    </citation>
    <scope>NUCLEOTIDE SEQUENCE [LARGE SCALE GENOMIC DNA]</scope>
    <source>
        <strain evidence="5 6">UST030701-084</strain>
    </source>
</reference>
<evidence type="ECO:0000256" key="3">
    <source>
        <dbReference type="ARBA" id="ARBA00022679"/>
    </source>
</evidence>
<dbReference type="InterPro" id="IPR029044">
    <property type="entry name" value="Nucleotide-diphossugar_trans"/>
</dbReference>
<organism evidence="5 6">
    <name type="scientific">Roseivirga spongicola</name>
    <dbReference type="NCBI Taxonomy" id="333140"/>
    <lineage>
        <taxon>Bacteria</taxon>
        <taxon>Pseudomonadati</taxon>
        <taxon>Bacteroidota</taxon>
        <taxon>Cytophagia</taxon>
        <taxon>Cytophagales</taxon>
        <taxon>Roseivirgaceae</taxon>
        <taxon>Roseivirga</taxon>
    </lineage>
</organism>